<name>A0A9P8EAH2_AURME</name>
<evidence type="ECO:0000313" key="3">
    <source>
        <dbReference type="Proteomes" id="UP000779574"/>
    </source>
</evidence>
<evidence type="ECO:0000256" key="1">
    <source>
        <dbReference type="SAM" id="MobiDB-lite"/>
    </source>
</evidence>
<evidence type="ECO:0000313" key="2">
    <source>
        <dbReference type="EMBL" id="KAG9685707.1"/>
    </source>
</evidence>
<feature type="non-terminal residue" evidence="2">
    <location>
        <position position="187"/>
    </location>
</feature>
<proteinExistence type="predicted"/>
<gene>
    <name evidence="2" type="ORF">KCU76_g11529</name>
</gene>
<dbReference type="OrthoDB" id="10355901at2759"/>
<dbReference type="Proteomes" id="UP000779574">
    <property type="component" value="Unassembled WGS sequence"/>
</dbReference>
<feature type="region of interest" description="Disordered" evidence="1">
    <location>
        <begin position="96"/>
        <end position="164"/>
    </location>
</feature>
<reference evidence="2" key="1">
    <citation type="journal article" date="2021" name="J Fungi (Basel)">
        <title>Virulence traits and population genomics of the black yeast Aureobasidium melanogenum.</title>
        <authorList>
            <person name="Cernosa A."/>
            <person name="Sun X."/>
            <person name="Gostincar C."/>
            <person name="Fang C."/>
            <person name="Gunde-Cimerman N."/>
            <person name="Song Z."/>
        </authorList>
    </citation>
    <scope>NUCLEOTIDE SEQUENCE</scope>
    <source>
        <strain evidence="2">EXF-9911</strain>
    </source>
</reference>
<sequence length="187" mass="20884">MSAPKKNPSELPISTIVNWFDKQKHFPPAIEVGPETLMNWMKAMNTNQTDNRLSTKIGKVLCRLQKKAGITKAQSMACIQANGENLDAPILSSAFHQNPLPRNVKARKKRQQKKAKQEARAKEDADVRARAKAKTKTRSEGESEEDAEEFSEWEGFSDDDGEVMDVELSQRFPLKVVTSAPATNTSL</sequence>
<comment type="caution">
    <text evidence="2">The sequence shown here is derived from an EMBL/GenBank/DDBJ whole genome shotgun (WGS) entry which is preliminary data.</text>
</comment>
<feature type="compositionally biased region" description="Basic and acidic residues" evidence="1">
    <location>
        <begin position="115"/>
        <end position="129"/>
    </location>
</feature>
<feature type="compositionally biased region" description="Basic residues" evidence="1">
    <location>
        <begin position="104"/>
        <end position="114"/>
    </location>
</feature>
<reference evidence="2" key="2">
    <citation type="submission" date="2021-08" db="EMBL/GenBank/DDBJ databases">
        <authorList>
            <person name="Gostincar C."/>
            <person name="Sun X."/>
            <person name="Song Z."/>
            <person name="Gunde-Cimerman N."/>
        </authorList>
    </citation>
    <scope>NUCLEOTIDE SEQUENCE</scope>
    <source>
        <strain evidence="2">EXF-9911</strain>
    </source>
</reference>
<organism evidence="2 3">
    <name type="scientific">Aureobasidium melanogenum</name>
    <name type="common">Aureobasidium pullulans var. melanogenum</name>
    <dbReference type="NCBI Taxonomy" id="46634"/>
    <lineage>
        <taxon>Eukaryota</taxon>
        <taxon>Fungi</taxon>
        <taxon>Dikarya</taxon>
        <taxon>Ascomycota</taxon>
        <taxon>Pezizomycotina</taxon>
        <taxon>Dothideomycetes</taxon>
        <taxon>Dothideomycetidae</taxon>
        <taxon>Dothideales</taxon>
        <taxon>Saccotheciaceae</taxon>
        <taxon>Aureobasidium</taxon>
    </lineage>
</organism>
<protein>
    <submittedName>
        <fullName evidence="2">Uncharacterized protein</fullName>
    </submittedName>
</protein>
<feature type="compositionally biased region" description="Acidic residues" evidence="1">
    <location>
        <begin position="142"/>
        <end position="164"/>
    </location>
</feature>
<dbReference type="EMBL" id="JAHFXF010000557">
    <property type="protein sequence ID" value="KAG9685707.1"/>
    <property type="molecule type" value="Genomic_DNA"/>
</dbReference>
<dbReference type="AlphaFoldDB" id="A0A9P8EAH2"/>
<accession>A0A9P8EAH2</accession>